<keyword evidence="2" id="KW-1185">Reference proteome</keyword>
<dbReference type="Proteomes" id="UP000563151">
    <property type="component" value="Unassembled WGS sequence"/>
</dbReference>
<name>A0A923J0X6_CLOTT</name>
<sequence>MKKFISILLITGFMISGCGNKTTNANINTSKDTATIVKKDLKEAQDSANRYCKLIKEKQTNIVSIKYLKTESETDNTFKFLYEVTFSNLSYTRTGLVTVIKTNNGSFETNGLKFVN</sequence>
<organism evidence="1 2">
    <name type="scientific">Clostridium tetanomorphum</name>
    <dbReference type="NCBI Taxonomy" id="1553"/>
    <lineage>
        <taxon>Bacteria</taxon>
        <taxon>Bacillati</taxon>
        <taxon>Bacillota</taxon>
        <taxon>Clostridia</taxon>
        <taxon>Eubacteriales</taxon>
        <taxon>Clostridiaceae</taxon>
        <taxon>Clostridium</taxon>
    </lineage>
</organism>
<dbReference type="PROSITE" id="PS51257">
    <property type="entry name" value="PROKAR_LIPOPROTEIN"/>
    <property type="match status" value="1"/>
</dbReference>
<gene>
    <name evidence="1" type="ORF">HGG79_05205</name>
</gene>
<dbReference type="AlphaFoldDB" id="A0A923J0X6"/>
<reference evidence="1 2" key="1">
    <citation type="submission" date="2020-04" db="EMBL/GenBank/DDBJ databases">
        <title>Genomic insights into acetone-butanol-ethanol (ABE) fermentation by sequencing solventogenic clostridia strains.</title>
        <authorList>
            <person name="Brown S."/>
        </authorList>
    </citation>
    <scope>NUCLEOTIDE SEQUENCE [LARGE SCALE GENOMIC DNA]</scope>
    <source>
        <strain evidence="1 2">DJ011</strain>
    </source>
</reference>
<evidence type="ECO:0000313" key="1">
    <source>
        <dbReference type="EMBL" id="MBC2397180.1"/>
    </source>
</evidence>
<comment type="caution">
    <text evidence="1">The sequence shown here is derived from an EMBL/GenBank/DDBJ whole genome shotgun (WGS) entry which is preliminary data.</text>
</comment>
<evidence type="ECO:0000313" key="2">
    <source>
        <dbReference type="Proteomes" id="UP000563151"/>
    </source>
</evidence>
<dbReference type="RefSeq" id="WP_035144190.1">
    <property type="nucleotide sequence ID" value="NZ_JAAZWO010000005.1"/>
</dbReference>
<accession>A0A923J0X6</accession>
<proteinExistence type="predicted"/>
<dbReference type="EMBL" id="JAAZWO010000005">
    <property type="protein sequence ID" value="MBC2397180.1"/>
    <property type="molecule type" value="Genomic_DNA"/>
</dbReference>
<protein>
    <submittedName>
        <fullName evidence="1">Uncharacterized protein</fullName>
    </submittedName>
</protein>